<keyword evidence="4" id="KW-1185">Reference proteome</keyword>
<dbReference type="Proteomes" id="UP000179807">
    <property type="component" value="Unassembled WGS sequence"/>
</dbReference>
<reference evidence="3" key="1">
    <citation type="submission" date="2016-10" db="EMBL/GenBank/DDBJ databases">
        <authorList>
            <person name="Benchimol M."/>
            <person name="Almeida L.G."/>
            <person name="Vasconcelos A.T."/>
            <person name="Perreira-Neves A."/>
            <person name="Rosa I.A."/>
            <person name="Tasca T."/>
            <person name="Bogo M.R."/>
            <person name="de Souza W."/>
        </authorList>
    </citation>
    <scope>NUCLEOTIDE SEQUENCE [LARGE SCALE GENOMIC DNA]</scope>
    <source>
        <strain evidence="3">K</strain>
    </source>
</reference>
<feature type="region of interest" description="Disordered" evidence="2">
    <location>
        <begin position="315"/>
        <end position="354"/>
    </location>
</feature>
<comment type="caution">
    <text evidence="3">The sequence shown here is derived from an EMBL/GenBank/DDBJ whole genome shotgun (WGS) entry which is preliminary data.</text>
</comment>
<feature type="compositionally biased region" description="Basic and acidic residues" evidence="2">
    <location>
        <begin position="30"/>
        <end position="39"/>
    </location>
</feature>
<evidence type="ECO:0000256" key="1">
    <source>
        <dbReference type="SAM" id="Coils"/>
    </source>
</evidence>
<feature type="coiled-coil region" evidence="1">
    <location>
        <begin position="152"/>
        <end position="268"/>
    </location>
</feature>
<protein>
    <submittedName>
        <fullName evidence="3">Uncharacterized protein</fullName>
    </submittedName>
</protein>
<evidence type="ECO:0000313" key="4">
    <source>
        <dbReference type="Proteomes" id="UP000179807"/>
    </source>
</evidence>
<dbReference type="RefSeq" id="XP_068357969.1">
    <property type="nucleotide sequence ID" value="XM_068505673.1"/>
</dbReference>
<evidence type="ECO:0000256" key="2">
    <source>
        <dbReference type="SAM" id="MobiDB-lite"/>
    </source>
</evidence>
<feature type="region of interest" description="Disordered" evidence="2">
    <location>
        <begin position="1"/>
        <end position="42"/>
    </location>
</feature>
<feature type="compositionally biased region" description="Basic residues" evidence="2">
    <location>
        <begin position="1"/>
        <end position="13"/>
    </location>
</feature>
<accession>A0A1J4K087</accession>
<dbReference type="GeneID" id="94840377"/>
<proteinExistence type="predicted"/>
<feature type="compositionally biased region" description="Basic and acidic residues" evidence="2">
    <location>
        <begin position="326"/>
        <end position="343"/>
    </location>
</feature>
<keyword evidence="1" id="KW-0175">Coiled coil</keyword>
<gene>
    <name evidence="3" type="ORF">TRFO_27625</name>
</gene>
<sequence>MAERPRFKHRNPRNKQNSTKDKAYIPQKPYVRDQHRDPEFETSEELVDTKYRVVTDINNLRRENEKLKKEIKEKEKEFFLNESAKMEANEKENKDSFEAFQIKRLLTFMQQLDDLKILQNELTSQYDFLVKYYSEFNQRELQATAGLQSQRVEEHAEELAKMEVVVRKAYERLEGPVATQRALFKQQKRKIKYLKKELKRVRNEEAQIESSANYNVKDFPLLPEELEVVVIDLKHKLEIEKHRKFNRLKEIEQTRKRYTNRKIAVKEQQSLKQISIKESEERSKFREKWQKIHQKEDEERRRLYGSRKSPRATLILLSDDFDDTNENEKSNEAQNHTDDDDKWSPITFAEQAHD</sequence>
<dbReference type="AlphaFoldDB" id="A0A1J4K087"/>
<name>A0A1J4K087_9EUKA</name>
<feature type="coiled-coil region" evidence="1">
    <location>
        <begin position="50"/>
        <end position="77"/>
    </location>
</feature>
<organism evidence="3 4">
    <name type="scientific">Tritrichomonas foetus</name>
    <dbReference type="NCBI Taxonomy" id="1144522"/>
    <lineage>
        <taxon>Eukaryota</taxon>
        <taxon>Metamonada</taxon>
        <taxon>Parabasalia</taxon>
        <taxon>Tritrichomonadida</taxon>
        <taxon>Tritrichomonadidae</taxon>
        <taxon>Tritrichomonas</taxon>
    </lineage>
</organism>
<dbReference type="EMBL" id="MLAK01000780">
    <property type="protein sequence ID" value="OHT04833.1"/>
    <property type="molecule type" value="Genomic_DNA"/>
</dbReference>
<evidence type="ECO:0000313" key="3">
    <source>
        <dbReference type="EMBL" id="OHT04833.1"/>
    </source>
</evidence>
<dbReference type="VEuPathDB" id="TrichDB:TRFO_27625"/>